<dbReference type="InterPro" id="IPR000847">
    <property type="entry name" value="LysR_HTH_N"/>
</dbReference>
<gene>
    <name evidence="6" type="ORF">OA57_08000</name>
</gene>
<keyword evidence="3" id="KW-0238">DNA-binding</keyword>
<dbReference type="FunFam" id="1.10.10.10:FF:000001">
    <property type="entry name" value="LysR family transcriptional regulator"/>
    <property type="match status" value="1"/>
</dbReference>
<dbReference type="InterPro" id="IPR058163">
    <property type="entry name" value="LysR-type_TF_proteobact-type"/>
</dbReference>
<dbReference type="Gene3D" id="3.40.190.290">
    <property type="match status" value="1"/>
</dbReference>
<dbReference type="Gene3D" id="1.10.10.10">
    <property type="entry name" value="Winged helix-like DNA-binding domain superfamily/Winged helix DNA-binding domain"/>
    <property type="match status" value="1"/>
</dbReference>
<dbReference type="InterPro" id="IPR036390">
    <property type="entry name" value="WH_DNA-bd_sf"/>
</dbReference>
<dbReference type="SUPFAM" id="SSF53850">
    <property type="entry name" value="Periplasmic binding protein-like II"/>
    <property type="match status" value="1"/>
</dbReference>
<dbReference type="InterPro" id="IPR005119">
    <property type="entry name" value="LysR_subst-bd"/>
</dbReference>
<sequence length="300" mass="33984">MLNKPEALRIFCTAAETLQFNEAAVRLGVAAPIVSRTIRRLERELGEILFQRNTRQIKLTRYGEYFYPLARQWLSDGEALFQAAQTPLQGEMRGVVRVALPRFIQNEALLQAVLSRLDDYPDIVLDWRVSEAHVNIVDAQIDVGIRISSMPDNRLVVRPIMPMGAQVVAAPSLLAQWGEPKDLHDLQQRFPLSGLINPHTGRMWQWQFADGAAFLPKNPRFITANAEAEVAAALGGRVFAHLADHLAMPYIKRGELVPVLNRYKAEPWQLYVYRPSATLLPARVKLVFDILADILRKEFL</sequence>
<dbReference type="SUPFAM" id="SSF46785">
    <property type="entry name" value="Winged helix' DNA-binding domain"/>
    <property type="match status" value="1"/>
</dbReference>
<dbReference type="Pfam" id="PF03466">
    <property type="entry name" value="LysR_substrate"/>
    <property type="match status" value="1"/>
</dbReference>
<dbReference type="InterPro" id="IPR036388">
    <property type="entry name" value="WH-like_DNA-bd_sf"/>
</dbReference>
<evidence type="ECO:0000259" key="5">
    <source>
        <dbReference type="PROSITE" id="PS50931"/>
    </source>
</evidence>
<dbReference type="STRING" id="505317.OA57_08000"/>
<dbReference type="PROSITE" id="PS50931">
    <property type="entry name" value="HTH_LYSR"/>
    <property type="match status" value="1"/>
</dbReference>
<name>A0A0A3AKY9_9PAST</name>
<dbReference type="AlphaFoldDB" id="A0A0A3AKY9"/>
<dbReference type="Pfam" id="PF00126">
    <property type="entry name" value="HTH_1"/>
    <property type="match status" value="1"/>
</dbReference>
<dbReference type="OrthoDB" id="8885940at2"/>
<protein>
    <recommendedName>
        <fullName evidence="5">HTH lysR-type domain-containing protein</fullName>
    </recommendedName>
</protein>
<dbReference type="CDD" id="cd08422">
    <property type="entry name" value="PBP2_CrgA_like"/>
    <property type="match status" value="1"/>
</dbReference>
<evidence type="ECO:0000256" key="4">
    <source>
        <dbReference type="ARBA" id="ARBA00023163"/>
    </source>
</evidence>
<organism evidence="6 7">
    <name type="scientific">Chelonobacter oris</name>
    <dbReference type="NCBI Taxonomy" id="505317"/>
    <lineage>
        <taxon>Bacteria</taxon>
        <taxon>Pseudomonadati</taxon>
        <taxon>Pseudomonadota</taxon>
        <taxon>Gammaproteobacteria</taxon>
        <taxon>Pasteurellales</taxon>
        <taxon>Pasteurellaceae</taxon>
        <taxon>Chelonobacter</taxon>
    </lineage>
</organism>
<dbReference type="PRINTS" id="PR00039">
    <property type="entry name" value="HTHLYSR"/>
</dbReference>
<dbReference type="GO" id="GO:0006351">
    <property type="term" value="P:DNA-templated transcription"/>
    <property type="evidence" value="ECO:0007669"/>
    <property type="project" value="TreeGrafter"/>
</dbReference>
<reference evidence="6 7" key="1">
    <citation type="submission" date="2014-11" db="EMBL/GenBank/DDBJ databases">
        <title>Draft genome sequence of Chelonobacter oris 1662T, associated with respiratory disease in Hermann's Tortoises.</title>
        <authorList>
            <person name="Kudirkiene E."/>
            <person name="Hansen M.J."/>
            <person name="Bojesen A.M."/>
        </authorList>
    </citation>
    <scope>NUCLEOTIDE SEQUENCE [LARGE SCALE GENOMIC DNA]</scope>
    <source>
        <strain evidence="6 7">1662</strain>
    </source>
</reference>
<keyword evidence="7" id="KW-1185">Reference proteome</keyword>
<dbReference type="PANTHER" id="PTHR30537:SF72">
    <property type="entry name" value="LYSR FAMILY TRANSCRIPTIONAL REGULATOR"/>
    <property type="match status" value="1"/>
</dbReference>
<dbReference type="RefSeq" id="WP_034616058.1">
    <property type="nucleotide sequence ID" value="NZ_JSUM01000013.1"/>
</dbReference>
<keyword evidence="2" id="KW-0805">Transcription regulation</keyword>
<accession>A0A0A3AKY9</accession>
<dbReference type="EMBL" id="JSUM01000013">
    <property type="protein sequence ID" value="KGQ70006.1"/>
    <property type="molecule type" value="Genomic_DNA"/>
</dbReference>
<feature type="domain" description="HTH lysR-type" evidence="5">
    <location>
        <begin position="1"/>
        <end position="60"/>
    </location>
</feature>
<comment type="caution">
    <text evidence="6">The sequence shown here is derived from an EMBL/GenBank/DDBJ whole genome shotgun (WGS) entry which is preliminary data.</text>
</comment>
<evidence type="ECO:0000313" key="7">
    <source>
        <dbReference type="Proteomes" id="UP000030380"/>
    </source>
</evidence>
<comment type="similarity">
    <text evidence="1">Belongs to the LysR transcriptional regulatory family.</text>
</comment>
<evidence type="ECO:0000313" key="6">
    <source>
        <dbReference type="EMBL" id="KGQ70006.1"/>
    </source>
</evidence>
<dbReference type="GO" id="GO:0003700">
    <property type="term" value="F:DNA-binding transcription factor activity"/>
    <property type="evidence" value="ECO:0007669"/>
    <property type="project" value="InterPro"/>
</dbReference>
<evidence type="ECO:0000256" key="3">
    <source>
        <dbReference type="ARBA" id="ARBA00023125"/>
    </source>
</evidence>
<dbReference type="GO" id="GO:0043565">
    <property type="term" value="F:sequence-specific DNA binding"/>
    <property type="evidence" value="ECO:0007669"/>
    <property type="project" value="TreeGrafter"/>
</dbReference>
<evidence type="ECO:0000256" key="2">
    <source>
        <dbReference type="ARBA" id="ARBA00023015"/>
    </source>
</evidence>
<dbReference type="Proteomes" id="UP000030380">
    <property type="component" value="Unassembled WGS sequence"/>
</dbReference>
<dbReference type="PANTHER" id="PTHR30537">
    <property type="entry name" value="HTH-TYPE TRANSCRIPTIONAL REGULATOR"/>
    <property type="match status" value="1"/>
</dbReference>
<keyword evidence="4" id="KW-0804">Transcription</keyword>
<evidence type="ECO:0000256" key="1">
    <source>
        <dbReference type="ARBA" id="ARBA00009437"/>
    </source>
</evidence>
<proteinExistence type="inferred from homology"/>